<evidence type="ECO:0000313" key="3">
    <source>
        <dbReference type="EMBL" id="SHI33084.1"/>
    </source>
</evidence>
<dbReference type="AlphaFoldDB" id="A0A1M6A976"/>
<dbReference type="STRING" id="570521.SAMN04488508_101171"/>
<dbReference type="CDD" id="cd04301">
    <property type="entry name" value="NAT_SF"/>
    <property type="match status" value="1"/>
</dbReference>
<dbReference type="InterPro" id="IPR031165">
    <property type="entry name" value="GNAT_YJDJ"/>
</dbReference>
<dbReference type="PANTHER" id="PTHR31435:SF10">
    <property type="entry name" value="BSR4717 PROTEIN"/>
    <property type="match status" value="1"/>
</dbReference>
<feature type="domain" description="N-acetyltransferase" evidence="1">
    <location>
        <begin position="1"/>
        <end position="94"/>
    </location>
</feature>
<dbReference type="PROSITE" id="PS51729">
    <property type="entry name" value="GNAT_YJDJ"/>
    <property type="match status" value="1"/>
</dbReference>
<organism evidence="3 4">
    <name type="scientific">Aquimarina spongiae</name>
    <dbReference type="NCBI Taxonomy" id="570521"/>
    <lineage>
        <taxon>Bacteria</taxon>
        <taxon>Pseudomonadati</taxon>
        <taxon>Bacteroidota</taxon>
        <taxon>Flavobacteriia</taxon>
        <taxon>Flavobacteriales</taxon>
        <taxon>Flavobacteriaceae</taxon>
        <taxon>Aquimarina</taxon>
    </lineage>
</organism>
<dbReference type="EMBL" id="FQYP01000001">
    <property type="protein sequence ID" value="SHI33084.1"/>
    <property type="molecule type" value="Genomic_DNA"/>
</dbReference>
<dbReference type="InterPro" id="IPR016181">
    <property type="entry name" value="Acyl_CoA_acyltransferase"/>
</dbReference>
<dbReference type="InterPro" id="IPR045057">
    <property type="entry name" value="Gcn5-rel_NAT"/>
</dbReference>
<gene>
    <name evidence="3" type="ORF">SAMN04488508_101171</name>
</gene>
<dbReference type="Gene3D" id="3.40.630.30">
    <property type="match status" value="1"/>
</dbReference>
<dbReference type="InterPro" id="IPR000182">
    <property type="entry name" value="GNAT_dom"/>
</dbReference>
<dbReference type="GO" id="GO:0016747">
    <property type="term" value="F:acyltransferase activity, transferring groups other than amino-acyl groups"/>
    <property type="evidence" value="ECO:0007669"/>
    <property type="project" value="InterPro"/>
</dbReference>
<evidence type="ECO:0000259" key="1">
    <source>
        <dbReference type="PROSITE" id="PS51186"/>
    </source>
</evidence>
<reference evidence="4" key="1">
    <citation type="submission" date="2016-11" db="EMBL/GenBank/DDBJ databases">
        <authorList>
            <person name="Varghese N."/>
            <person name="Submissions S."/>
        </authorList>
    </citation>
    <scope>NUCLEOTIDE SEQUENCE [LARGE SCALE GENOMIC DNA]</scope>
    <source>
        <strain evidence="4">DSM 22623</strain>
    </source>
</reference>
<dbReference type="RefSeq" id="WP_073312624.1">
    <property type="nucleotide sequence ID" value="NZ_FQYP01000001.1"/>
</dbReference>
<evidence type="ECO:0000313" key="4">
    <source>
        <dbReference type="Proteomes" id="UP000184432"/>
    </source>
</evidence>
<sequence length="94" mass="10730">MEIEIRERENKGFAIARENEKKAGLMTYSIPDSDFIIIDHTEVDDAFKGQGVGKKLLYKIVDMAREKELKILPLCPFASAIFKKLDDIQDVLKS</sequence>
<dbReference type="OrthoDB" id="1120671at2"/>
<accession>A0A1M6A976</accession>
<name>A0A1M6A976_9FLAO</name>
<dbReference type="PROSITE" id="PS51186">
    <property type="entry name" value="GNAT"/>
    <property type="match status" value="1"/>
</dbReference>
<dbReference type="PANTHER" id="PTHR31435">
    <property type="entry name" value="PROTEIN NATD1"/>
    <property type="match status" value="1"/>
</dbReference>
<protein>
    <submittedName>
        <fullName evidence="3">Uncharacterized protein</fullName>
    </submittedName>
</protein>
<feature type="domain" description="N-acetyltransferase" evidence="2">
    <location>
        <begin position="5"/>
        <end position="93"/>
    </location>
</feature>
<dbReference type="Pfam" id="PF14542">
    <property type="entry name" value="Acetyltransf_CG"/>
    <property type="match status" value="1"/>
</dbReference>
<evidence type="ECO:0000259" key="2">
    <source>
        <dbReference type="PROSITE" id="PS51729"/>
    </source>
</evidence>
<proteinExistence type="predicted"/>
<keyword evidence="4" id="KW-1185">Reference proteome</keyword>
<dbReference type="Proteomes" id="UP000184432">
    <property type="component" value="Unassembled WGS sequence"/>
</dbReference>
<dbReference type="SUPFAM" id="SSF55729">
    <property type="entry name" value="Acyl-CoA N-acyltransferases (Nat)"/>
    <property type="match status" value="1"/>
</dbReference>